<dbReference type="FunCoup" id="C1EH35">
    <property type="interactions" value="1745"/>
</dbReference>
<dbReference type="GO" id="GO:0005789">
    <property type="term" value="C:endoplasmic reticulum membrane"/>
    <property type="evidence" value="ECO:0007669"/>
    <property type="project" value="UniProtKB-SubCell"/>
</dbReference>
<keyword evidence="6 12" id="KW-0808">Transferase</keyword>
<evidence type="ECO:0000259" key="14">
    <source>
        <dbReference type="Pfam" id="PF00534"/>
    </source>
</evidence>
<dbReference type="InterPro" id="IPR038013">
    <property type="entry name" value="ALG11"/>
</dbReference>
<evidence type="ECO:0000256" key="12">
    <source>
        <dbReference type="RuleBase" id="RU367051"/>
    </source>
</evidence>
<dbReference type="RefSeq" id="XP_002505970.1">
    <property type="nucleotide sequence ID" value="XM_002505924.1"/>
</dbReference>
<evidence type="ECO:0000256" key="13">
    <source>
        <dbReference type="SAM" id="MobiDB-lite"/>
    </source>
</evidence>
<dbReference type="UniPathway" id="UPA00378"/>
<dbReference type="Gene3D" id="3.40.50.2000">
    <property type="entry name" value="Glycogen Phosphorylase B"/>
    <property type="match status" value="1"/>
</dbReference>
<evidence type="ECO:0000256" key="2">
    <source>
        <dbReference type="ARBA" id="ARBA00004922"/>
    </source>
</evidence>
<evidence type="ECO:0000313" key="16">
    <source>
        <dbReference type="EMBL" id="ACO67228.1"/>
    </source>
</evidence>
<comment type="function">
    <text evidence="12">GDP-Man:Man(3)GlcNAc(2)-PP-Dol alpha-1,2-mannosyltransferase that operates in the biosynthetic pathway of dolichol-linked oligosaccharides, the glycan precursors employed in protein asparagine (N)-glycosylation. The assembly of dolichol-linked oligosaccharides begins on the cytosolic side of the endoplasmic reticulum membrane and finishes in its lumen. The sequential addition of sugars to dolichol pyrophosphate produces dolichol-linked oligosaccharides containing fourteen sugars, including two GlcNAcs, nine mannoses and three glucoses. Once assembled, the oligosaccharide is transferred from the lipid to nascent proteins by oligosaccharyltransferases. Catalyzes, on the cytoplasmic face of the endoplasmic reticulum, the addition of the fourth and fifth mannose residues to the dolichol-linked oligosaccharide chain, to produce Man(5)GlcNAc(2)-PP-dolichol core oligosaccharide.</text>
</comment>
<name>C1EH35_MICCC</name>
<dbReference type="GO" id="GO:0006487">
    <property type="term" value="P:protein N-linked glycosylation"/>
    <property type="evidence" value="ECO:0007669"/>
    <property type="project" value="TreeGrafter"/>
</dbReference>
<dbReference type="OMA" id="WKHFTLI"/>
<evidence type="ECO:0000256" key="3">
    <source>
        <dbReference type="ARBA" id="ARBA00012645"/>
    </source>
</evidence>
<protein>
    <recommendedName>
        <fullName evidence="4 12">GDP-Man:Man(3)GlcNAc(2)-PP-Dol alpha-1,2-mannosyltransferase</fullName>
        <ecNumber evidence="3 12">2.4.1.131</ecNumber>
    </recommendedName>
</protein>
<comment type="pathway">
    <text evidence="2 12">Protein modification; protein glycosylation.</text>
</comment>
<dbReference type="PANTHER" id="PTHR45919">
    <property type="entry name" value="GDP-MAN:MAN(3)GLCNAC(2)-PP-DOL ALPHA-1,2-MANNOSYLTRANSFERASE"/>
    <property type="match status" value="1"/>
</dbReference>
<keyword evidence="7 12" id="KW-0812">Transmembrane</keyword>
<evidence type="ECO:0000256" key="4">
    <source>
        <dbReference type="ARBA" id="ARBA00022018"/>
    </source>
</evidence>
<evidence type="ECO:0000256" key="1">
    <source>
        <dbReference type="ARBA" id="ARBA00004389"/>
    </source>
</evidence>
<sequence length="577" mass="62377">MLDGWTDEEFEVLRSPWLVWGHFALTCVLFVVVIVHQWLRSGPEVPNSVGFFHPFTSDGGGGERVLWCAVREIQRARPDCQCVIYTGDDASGEELARRAKERFGVELRTVPGVVKLRWRDLVVPERYPVLTMVGQAIGGALLTAEAVTSYRPTVFFDTVGHAFGYPVARLAGCVVACYVHYPTISSDMIARVATRSDMYNNRSIVARFWLLSALKLAYYRLFAVAYGWCGRYATCVAANSSWTAAHLRRLWRVDRIRVVYPPCDVAGLTDFSLSDRSGWGRSTGVQGGEGGVQGVEGGVQGVERVEANERVEGVEGGGGNGDGPYLVSVGQFRPEKDHALQLRAWAKMRADERDATTPSVPPNARLKIVGGCRNEGDERRLDALRSLTKDLGVDDSVEFHVDVPYARLRELLGGAAGGVHTMLDEHFGICVVEYMAAGAVPIAHDSAGPAMDIVVPAVRPEASEGDDESPNDGPSGDDVARLPVGFLATTVDGYADAMWAALSMTDDERVTMATLARARANAFGEGKFNGAFLDAVAPALASLAVDRRDAILEAAGVRTRGPHGVVSPAGGPRRRRG</sequence>
<keyword evidence="5 12" id="KW-0328">Glycosyltransferase</keyword>
<keyword evidence="10 12" id="KW-0472">Membrane</keyword>
<dbReference type="GO" id="GO:0004377">
    <property type="term" value="F:GDP-Man:Man(3)GlcNAc(2)-PP-Dol alpha-1,2-mannosyltransferase activity"/>
    <property type="evidence" value="ECO:0007669"/>
    <property type="project" value="UniProtKB-UniRule"/>
</dbReference>
<dbReference type="InterPro" id="IPR031814">
    <property type="entry name" value="ALG11_N"/>
</dbReference>
<keyword evidence="17" id="KW-1185">Reference proteome</keyword>
<dbReference type="PANTHER" id="PTHR45919:SF1">
    <property type="entry name" value="GDP-MAN:MAN(3)GLCNAC(2)-PP-DOL ALPHA-1,2-MANNOSYLTRANSFERASE"/>
    <property type="match status" value="1"/>
</dbReference>
<dbReference type="OrthoDB" id="2276068at2759"/>
<dbReference type="InterPro" id="IPR001296">
    <property type="entry name" value="Glyco_trans_1"/>
</dbReference>
<dbReference type="GeneID" id="8248901"/>
<feature type="domain" description="ALG11 mannosyltransferase N-terminal" evidence="15">
    <location>
        <begin position="48"/>
        <end position="251"/>
    </location>
</feature>
<evidence type="ECO:0000256" key="10">
    <source>
        <dbReference type="ARBA" id="ARBA00023136"/>
    </source>
</evidence>
<organism evidence="16 17">
    <name type="scientific">Micromonas commoda (strain RCC299 / NOUM17 / CCMP2709)</name>
    <name type="common">Picoplanktonic green alga</name>
    <dbReference type="NCBI Taxonomy" id="296587"/>
    <lineage>
        <taxon>Eukaryota</taxon>
        <taxon>Viridiplantae</taxon>
        <taxon>Chlorophyta</taxon>
        <taxon>Mamiellophyceae</taxon>
        <taxon>Mamiellales</taxon>
        <taxon>Mamiellaceae</taxon>
        <taxon>Micromonas</taxon>
    </lineage>
</organism>
<comment type="similarity">
    <text evidence="12">Belongs to the glycosyltransferase group 1 family. Glycosyltransferase 4 subfamily.</text>
</comment>
<comment type="catalytic activity">
    <reaction evidence="11 12">
        <text>an alpha-D-Man-(1-&gt;3)-[alpha-D-Man-(1-&gt;6)]-beta-D-Man-(1-&gt;4)-beta-D-GlcNAc-(1-&gt;4)-alpha-D-GlcNAc-diphospho-di-trans,poly-cis-dolichol + 2 GDP-alpha-D-mannose = an alpha-D-Man-(1-&gt;2)-alpha-D-Man-(1-&gt;2)-alpha-D-Man-(1-&gt;3)-[alpha-D-Man-(1-&gt;6)]-beta-D-Man-(1-&gt;4)-beta-D-GlcNAc-(1-&gt;4)-alpha-D-GlcNAc-diphospho-di-trans,poly-cis-dolichol + 2 GDP + 2 H(+)</text>
        <dbReference type="Rhea" id="RHEA:29523"/>
        <dbReference type="Rhea" id="RHEA-COMP:19515"/>
        <dbReference type="Rhea" id="RHEA-COMP:19516"/>
        <dbReference type="ChEBI" id="CHEBI:15378"/>
        <dbReference type="ChEBI" id="CHEBI:57527"/>
        <dbReference type="ChEBI" id="CHEBI:58189"/>
        <dbReference type="ChEBI" id="CHEBI:132511"/>
        <dbReference type="ChEBI" id="CHEBI:132515"/>
        <dbReference type="EC" id="2.4.1.131"/>
    </reaction>
    <physiologicalReaction direction="left-to-right" evidence="11 12">
        <dbReference type="Rhea" id="RHEA:29524"/>
    </physiologicalReaction>
</comment>
<feature type="region of interest" description="Disordered" evidence="13">
    <location>
        <begin position="460"/>
        <end position="479"/>
    </location>
</feature>
<dbReference type="Proteomes" id="UP000002009">
    <property type="component" value="Chromosome 14"/>
</dbReference>
<dbReference type="EC" id="2.4.1.131" evidence="3 12"/>
<keyword evidence="9 12" id="KW-1133">Transmembrane helix</keyword>
<reference evidence="16 17" key="1">
    <citation type="journal article" date="2009" name="Science">
        <title>Green evolution and dynamic adaptations revealed by genomes of the marine picoeukaryotes Micromonas.</title>
        <authorList>
            <person name="Worden A.Z."/>
            <person name="Lee J.H."/>
            <person name="Mock T."/>
            <person name="Rouze P."/>
            <person name="Simmons M.P."/>
            <person name="Aerts A.L."/>
            <person name="Allen A.E."/>
            <person name="Cuvelier M.L."/>
            <person name="Derelle E."/>
            <person name="Everett M.V."/>
            <person name="Foulon E."/>
            <person name="Grimwood J."/>
            <person name="Gundlach H."/>
            <person name="Henrissat B."/>
            <person name="Napoli C."/>
            <person name="McDonald S.M."/>
            <person name="Parker M.S."/>
            <person name="Rombauts S."/>
            <person name="Salamov A."/>
            <person name="Von Dassow P."/>
            <person name="Badger J.H."/>
            <person name="Coutinho P.M."/>
            <person name="Demir E."/>
            <person name="Dubchak I."/>
            <person name="Gentemann C."/>
            <person name="Eikrem W."/>
            <person name="Gready J.E."/>
            <person name="John U."/>
            <person name="Lanier W."/>
            <person name="Lindquist E.A."/>
            <person name="Lucas S."/>
            <person name="Mayer K.F."/>
            <person name="Moreau H."/>
            <person name="Not F."/>
            <person name="Otillar R."/>
            <person name="Panaud O."/>
            <person name="Pangilinan J."/>
            <person name="Paulsen I."/>
            <person name="Piegu B."/>
            <person name="Poliakov A."/>
            <person name="Robbens S."/>
            <person name="Schmutz J."/>
            <person name="Toulza E."/>
            <person name="Wyss T."/>
            <person name="Zelensky A."/>
            <person name="Zhou K."/>
            <person name="Armbrust E.V."/>
            <person name="Bhattacharya D."/>
            <person name="Goodenough U.W."/>
            <person name="Van de Peer Y."/>
            <person name="Grigoriev I.V."/>
        </authorList>
    </citation>
    <scope>NUCLEOTIDE SEQUENCE [LARGE SCALE GENOMIC DNA]</scope>
    <source>
        <strain evidence="17">RCC299 / NOUM17</strain>
    </source>
</reference>
<evidence type="ECO:0000256" key="11">
    <source>
        <dbReference type="ARBA" id="ARBA00045065"/>
    </source>
</evidence>
<dbReference type="EMBL" id="CP001332">
    <property type="protein sequence ID" value="ACO67228.1"/>
    <property type="molecule type" value="Genomic_DNA"/>
</dbReference>
<comment type="subcellular location">
    <subcellularLocation>
        <location evidence="1">Endoplasmic reticulum membrane</location>
        <topology evidence="1">Single-pass membrane protein</topology>
    </subcellularLocation>
</comment>
<dbReference type="InParanoid" id="C1EH35"/>
<gene>
    <name evidence="16" type="ORF">MICPUN_64090</name>
</gene>
<evidence type="ECO:0000256" key="7">
    <source>
        <dbReference type="ARBA" id="ARBA00022692"/>
    </source>
</evidence>
<feature type="domain" description="Glycosyl transferase family 1" evidence="14">
    <location>
        <begin position="320"/>
        <end position="457"/>
    </location>
</feature>
<evidence type="ECO:0000256" key="5">
    <source>
        <dbReference type="ARBA" id="ARBA00022676"/>
    </source>
</evidence>
<dbReference type="KEGG" id="mis:MICPUN_64090"/>
<feature type="transmembrane region" description="Helical" evidence="12">
    <location>
        <begin position="20"/>
        <end position="39"/>
    </location>
</feature>
<dbReference type="Pfam" id="PF15924">
    <property type="entry name" value="ALG11_N"/>
    <property type="match status" value="1"/>
</dbReference>
<dbReference type="CDD" id="cd03806">
    <property type="entry name" value="GT4_ALG11-like"/>
    <property type="match status" value="1"/>
</dbReference>
<evidence type="ECO:0000256" key="8">
    <source>
        <dbReference type="ARBA" id="ARBA00022824"/>
    </source>
</evidence>
<evidence type="ECO:0000256" key="6">
    <source>
        <dbReference type="ARBA" id="ARBA00022679"/>
    </source>
</evidence>
<proteinExistence type="inferred from homology"/>
<dbReference type="SUPFAM" id="SSF53756">
    <property type="entry name" value="UDP-Glycosyltransferase/glycogen phosphorylase"/>
    <property type="match status" value="1"/>
</dbReference>
<dbReference type="CAZy" id="GT4">
    <property type="family name" value="Glycosyltransferase Family 4"/>
</dbReference>
<dbReference type="STRING" id="296587.C1EH35"/>
<evidence type="ECO:0000256" key="9">
    <source>
        <dbReference type="ARBA" id="ARBA00022989"/>
    </source>
</evidence>
<accession>C1EH35</accession>
<evidence type="ECO:0000259" key="15">
    <source>
        <dbReference type="Pfam" id="PF15924"/>
    </source>
</evidence>
<dbReference type="eggNOG" id="KOG1387">
    <property type="taxonomic scope" value="Eukaryota"/>
</dbReference>
<dbReference type="Pfam" id="PF00534">
    <property type="entry name" value="Glycos_transf_1"/>
    <property type="match status" value="1"/>
</dbReference>
<keyword evidence="8 12" id="KW-0256">Endoplasmic reticulum</keyword>
<dbReference type="AlphaFoldDB" id="C1EH35"/>
<evidence type="ECO:0000313" key="17">
    <source>
        <dbReference type="Proteomes" id="UP000002009"/>
    </source>
</evidence>